<dbReference type="EC" id="3.5.4.5" evidence="4"/>
<feature type="region of interest" description="Disordered" evidence="2">
    <location>
        <begin position="103"/>
        <end position="122"/>
    </location>
</feature>
<name>A0A3S3EDI6_9NOCA</name>
<evidence type="ECO:0000256" key="2">
    <source>
        <dbReference type="SAM" id="MobiDB-lite"/>
    </source>
</evidence>
<dbReference type="CDD" id="cd01283">
    <property type="entry name" value="cytidine_deaminase"/>
    <property type="match status" value="1"/>
</dbReference>
<organism evidence="4 5">
    <name type="scientific">Prescottella agglutinans</name>
    <dbReference type="NCBI Taxonomy" id="1644129"/>
    <lineage>
        <taxon>Bacteria</taxon>
        <taxon>Bacillati</taxon>
        <taxon>Actinomycetota</taxon>
        <taxon>Actinomycetes</taxon>
        <taxon>Mycobacteriales</taxon>
        <taxon>Nocardiaceae</taxon>
        <taxon>Prescottella</taxon>
    </lineage>
</organism>
<feature type="compositionally biased region" description="Basic and acidic residues" evidence="2">
    <location>
        <begin position="110"/>
        <end position="122"/>
    </location>
</feature>
<dbReference type="Gene3D" id="3.40.140.10">
    <property type="entry name" value="Cytidine Deaminase, domain 2"/>
    <property type="match status" value="1"/>
</dbReference>
<dbReference type="GO" id="GO:0055086">
    <property type="term" value="P:nucleobase-containing small molecule metabolic process"/>
    <property type="evidence" value="ECO:0007669"/>
    <property type="project" value="UniProtKB-ARBA"/>
</dbReference>
<dbReference type="RefSeq" id="WP_127914576.1">
    <property type="nucleotide sequence ID" value="NZ_RKLP01000001.1"/>
</dbReference>
<dbReference type="Pfam" id="PF00383">
    <property type="entry name" value="dCMP_cyt_deam_1"/>
    <property type="match status" value="1"/>
</dbReference>
<dbReference type="InterPro" id="IPR050202">
    <property type="entry name" value="Cyt/Deoxycyt_deaminase"/>
</dbReference>
<reference evidence="4 5" key="1">
    <citation type="submission" date="2018-11" db="EMBL/GenBank/DDBJ databases">
        <title>Rhodococcus spongicola sp. nov. and Rhodococcus xishaensis sp. nov. from marine sponges.</title>
        <authorList>
            <person name="Li L."/>
            <person name="Lin H.W."/>
        </authorList>
    </citation>
    <scope>NUCLEOTIDE SEQUENCE [LARGE SCALE GENOMIC DNA]</scope>
    <source>
        <strain evidence="4 5">CCTCC AB2014297</strain>
    </source>
</reference>
<dbReference type="InterPro" id="IPR002125">
    <property type="entry name" value="CMP_dCMP_dom"/>
</dbReference>
<evidence type="ECO:0000313" key="4">
    <source>
        <dbReference type="EMBL" id="RVW11456.1"/>
    </source>
</evidence>
<dbReference type="NCBIfam" id="NF004064">
    <property type="entry name" value="PRK05578.1"/>
    <property type="match status" value="1"/>
</dbReference>
<dbReference type="GO" id="GO:0004126">
    <property type="term" value="F:cytidine deaminase activity"/>
    <property type="evidence" value="ECO:0007669"/>
    <property type="project" value="UniProtKB-EC"/>
</dbReference>
<evidence type="ECO:0000256" key="1">
    <source>
        <dbReference type="ARBA" id="ARBA00006576"/>
    </source>
</evidence>
<dbReference type="PROSITE" id="PS51747">
    <property type="entry name" value="CYT_DCMP_DEAMINASES_2"/>
    <property type="match status" value="1"/>
</dbReference>
<accession>A0A3S3EDI6</accession>
<protein>
    <submittedName>
        <fullName evidence="4">Cytidine deaminase</fullName>
        <ecNumber evidence="4">3.5.4.5</ecNumber>
    </submittedName>
</protein>
<dbReference type="GO" id="GO:0008270">
    <property type="term" value="F:zinc ion binding"/>
    <property type="evidence" value="ECO:0007669"/>
    <property type="project" value="TreeGrafter"/>
</dbReference>
<dbReference type="SUPFAM" id="SSF53927">
    <property type="entry name" value="Cytidine deaminase-like"/>
    <property type="match status" value="1"/>
</dbReference>
<comment type="caution">
    <text evidence="4">The sequence shown here is derived from an EMBL/GenBank/DDBJ whole genome shotgun (WGS) entry which is preliminary data.</text>
</comment>
<keyword evidence="5" id="KW-1185">Reference proteome</keyword>
<comment type="similarity">
    <text evidence="1">Belongs to the cytidine and deoxycytidylate deaminase family.</text>
</comment>
<dbReference type="PANTHER" id="PTHR11644:SF2">
    <property type="entry name" value="CYTIDINE DEAMINASE"/>
    <property type="match status" value="1"/>
</dbReference>
<proteinExistence type="inferred from homology"/>
<dbReference type="AlphaFoldDB" id="A0A3S3EDI6"/>
<dbReference type="GO" id="GO:0005829">
    <property type="term" value="C:cytosol"/>
    <property type="evidence" value="ECO:0007669"/>
    <property type="project" value="TreeGrafter"/>
</dbReference>
<dbReference type="PANTHER" id="PTHR11644">
    <property type="entry name" value="CYTIDINE DEAMINASE"/>
    <property type="match status" value="1"/>
</dbReference>
<keyword evidence="4" id="KW-0378">Hydrolase</keyword>
<evidence type="ECO:0000259" key="3">
    <source>
        <dbReference type="PROSITE" id="PS51747"/>
    </source>
</evidence>
<evidence type="ECO:0000313" key="5">
    <source>
        <dbReference type="Proteomes" id="UP000286208"/>
    </source>
</evidence>
<dbReference type="EMBL" id="RKLP01000001">
    <property type="protein sequence ID" value="RVW11456.1"/>
    <property type="molecule type" value="Genomic_DNA"/>
</dbReference>
<feature type="domain" description="CMP/dCMP-type deaminase" evidence="3">
    <location>
        <begin position="4"/>
        <end position="122"/>
    </location>
</feature>
<dbReference type="Proteomes" id="UP000286208">
    <property type="component" value="Unassembled WGS sequence"/>
</dbReference>
<dbReference type="InterPro" id="IPR016193">
    <property type="entry name" value="Cytidine_deaminase-like"/>
</dbReference>
<sequence length="122" mass="12443">MTLVGWKLLRDNARRASLRSCAPYFGYPVGAGSLTGDGHIVAGCNVENVSYGLGLCAECVLAGNFVAGGGGRLTALTCCDGSGEILMPCGCCRQLLLGGARAGVTSAGTPDRRPGFRHPEPA</sequence>
<dbReference type="OrthoDB" id="9795347at2"/>
<dbReference type="GO" id="GO:0072527">
    <property type="term" value="P:pyrimidine-containing compound metabolic process"/>
    <property type="evidence" value="ECO:0007669"/>
    <property type="project" value="UniProtKB-ARBA"/>
</dbReference>
<gene>
    <name evidence="4" type="ORF">EGT67_03330</name>
</gene>